<dbReference type="Proteomes" id="UP000249566">
    <property type="component" value="Chromosome 1"/>
</dbReference>
<gene>
    <name evidence="2" type="ORF">NCTC12272_01142</name>
</gene>
<accession>A0AAX2IVJ5</accession>
<dbReference type="InterPro" id="IPR012337">
    <property type="entry name" value="RNaseH-like_sf"/>
</dbReference>
<evidence type="ECO:0000313" key="3">
    <source>
        <dbReference type="Proteomes" id="UP000249566"/>
    </source>
</evidence>
<dbReference type="NCBIfam" id="NF033545">
    <property type="entry name" value="transpos_IS630"/>
    <property type="match status" value="1"/>
</dbReference>
<dbReference type="SUPFAM" id="SSF53098">
    <property type="entry name" value="Ribonuclease H-like"/>
    <property type="match status" value="1"/>
</dbReference>
<dbReference type="InterPro" id="IPR036397">
    <property type="entry name" value="RNaseH_sf"/>
</dbReference>
<dbReference type="InterPro" id="IPR047655">
    <property type="entry name" value="Transpos_IS630-like"/>
</dbReference>
<name>A0AAX2IVJ5_LEGPN</name>
<dbReference type="EMBL" id="LS483412">
    <property type="protein sequence ID" value="SQG89956.1"/>
    <property type="molecule type" value="Genomic_DNA"/>
</dbReference>
<dbReference type="Pfam" id="PF13358">
    <property type="entry name" value="DDE_3"/>
    <property type="match status" value="1"/>
</dbReference>
<reference evidence="2 3" key="1">
    <citation type="submission" date="2018-06" db="EMBL/GenBank/DDBJ databases">
        <authorList>
            <consortium name="Pathogen Informatics"/>
            <person name="Doyle S."/>
        </authorList>
    </citation>
    <scope>NUCLEOTIDE SEQUENCE [LARGE SCALE GENOMIC DNA]</scope>
    <source>
        <strain evidence="2 3">NCTC12272</strain>
    </source>
</reference>
<organism evidence="2 3">
    <name type="scientific">Legionella pneumophila subsp. pascullei</name>
    <dbReference type="NCBI Taxonomy" id="91890"/>
    <lineage>
        <taxon>Bacteria</taxon>
        <taxon>Pseudomonadati</taxon>
        <taxon>Pseudomonadota</taxon>
        <taxon>Gammaproteobacteria</taxon>
        <taxon>Legionellales</taxon>
        <taxon>Legionellaceae</taxon>
        <taxon>Legionella</taxon>
    </lineage>
</organism>
<proteinExistence type="predicted"/>
<protein>
    <submittedName>
        <fullName evidence="2">Transposase</fullName>
    </submittedName>
</protein>
<dbReference type="GO" id="GO:0003676">
    <property type="term" value="F:nucleic acid binding"/>
    <property type="evidence" value="ECO:0007669"/>
    <property type="project" value="InterPro"/>
</dbReference>
<evidence type="ECO:0000259" key="1">
    <source>
        <dbReference type="Pfam" id="PF13358"/>
    </source>
</evidence>
<evidence type="ECO:0000313" key="2">
    <source>
        <dbReference type="EMBL" id="SQG89956.1"/>
    </source>
</evidence>
<dbReference type="InterPro" id="IPR038717">
    <property type="entry name" value="Tc1-like_DDE_dom"/>
</dbReference>
<dbReference type="AlphaFoldDB" id="A0AAX2IVJ5"/>
<dbReference type="Gene3D" id="3.30.420.10">
    <property type="entry name" value="Ribonuclease H-like superfamily/Ribonuclease H"/>
    <property type="match status" value="1"/>
</dbReference>
<dbReference type="PANTHER" id="PTHR46564:SF1">
    <property type="entry name" value="TRANSPOSASE"/>
    <property type="match status" value="1"/>
</dbReference>
<dbReference type="PANTHER" id="PTHR46564">
    <property type="entry name" value="TRANSPOSASE"/>
    <property type="match status" value="1"/>
</dbReference>
<sequence length="155" mass="17714">MYVDESGIDTFISRQYGWGLRGQKVLGEVSGKRYARESFVAALVNKKIIAPMCYQGTCHTNLFNFWLANFLLPTLGPGYIIIMDNATFHKSEQAKELIKNAGCSLLFLPPYSPDFNPIEQIWANLKSKIRKFIHQFSSLAEAVDFAFKYDQLNFK</sequence>
<feature type="domain" description="Tc1-like transposase DDE" evidence="1">
    <location>
        <begin position="2"/>
        <end position="135"/>
    </location>
</feature>